<feature type="domain" description="Inner membrane protein YgaP-like transmembrane" evidence="2">
    <location>
        <begin position="1"/>
        <end position="64"/>
    </location>
</feature>
<evidence type="ECO:0000259" key="2">
    <source>
        <dbReference type="Pfam" id="PF11127"/>
    </source>
</evidence>
<organism evidence="3 4">
    <name type="scientific">Fictibacillus aquaticus</name>
    <dbReference type="NCBI Taxonomy" id="2021314"/>
    <lineage>
        <taxon>Bacteria</taxon>
        <taxon>Bacillati</taxon>
        <taxon>Bacillota</taxon>
        <taxon>Bacilli</taxon>
        <taxon>Bacillales</taxon>
        <taxon>Fictibacillaceae</taxon>
        <taxon>Fictibacillus</taxon>
    </lineage>
</organism>
<accession>A0A235F650</accession>
<evidence type="ECO:0000313" key="3">
    <source>
        <dbReference type="EMBL" id="OYD56786.1"/>
    </source>
</evidence>
<gene>
    <name evidence="3" type="ORF">CGZ90_17430</name>
</gene>
<dbReference type="Proteomes" id="UP000215059">
    <property type="component" value="Unassembled WGS sequence"/>
</dbReference>
<keyword evidence="1" id="KW-0472">Membrane</keyword>
<sequence>MRQNIGLINAMIRIAAGLTMVAVFAAKFSRRPYKESYIFMILMGAMKVAEGIVRFCPVTELFHTAKEMSDMNMDDMTKEGSFINPS</sequence>
<feature type="transmembrane region" description="Helical" evidence="1">
    <location>
        <begin position="6"/>
        <end position="26"/>
    </location>
</feature>
<reference evidence="3 4" key="1">
    <citation type="submission" date="2017-07" db="EMBL/GenBank/DDBJ databases">
        <title>Fictibacillus sp. nov. GDSW-R2A3 Genome sequencing and assembly.</title>
        <authorList>
            <person name="Mayilraj S."/>
        </authorList>
    </citation>
    <scope>NUCLEOTIDE SEQUENCE [LARGE SCALE GENOMIC DNA]</scope>
    <source>
        <strain evidence="3 4">GDSW-R2A3</strain>
    </source>
</reference>
<keyword evidence="4" id="KW-1185">Reference proteome</keyword>
<comment type="caution">
    <text evidence="3">The sequence shown here is derived from an EMBL/GenBank/DDBJ whole genome shotgun (WGS) entry which is preliminary data.</text>
</comment>
<dbReference type="EMBL" id="NOII01000011">
    <property type="protein sequence ID" value="OYD56786.1"/>
    <property type="molecule type" value="Genomic_DNA"/>
</dbReference>
<dbReference type="OrthoDB" id="5405951at2"/>
<keyword evidence="1" id="KW-1133">Transmembrane helix</keyword>
<protein>
    <recommendedName>
        <fullName evidence="2">Inner membrane protein YgaP-like transmembrane domain-containing protein</fullName>
    </recommendedName>
</protein>
<keyword evidence="1" id="KW-0812">Transmembrane</keyword>
<dbReference type="InterPro" id="IPR021309">
    <property type="entry name" value="YgaP-like_TM"/>
</dbReference>
<dbReference type="AlphaFoldDB" id="A0A235F650"/>
<proteinExistence type="predicted"/>
<dbReference type="RefSeq" id="WP_094253801.1">
    <property type="nucleotide sequence ID" value="NZ_JBHLXL010000002.1"/>
</dbReference>
<evidence type="ECO:0000256" key="1">
    <source>
        <dbReference type="SAM" id="Phobius"/>
    </source>
</evidence>
<evidence type="ECO:0000313" key="4">
    <source>
        <dbReference type="Proteomes" id="UP000215059"/>
    </source>
</evidence>
<dbReference type="Pfam" id="PF11127">
    <property type="entry name" value="YgaP-like_TM"/>
    <property type="match status" value="1"/>
</dbReference>
<name>A0A235F650_9BACL</name>